<comment type="caution">
    <text evidence="4">The sequence shown here is derived from an EMBL/GenBank/DDBJ whole genome shotgun (WGS) entry which is preliminary data.</text>
</comment>
<dbReference type="RefSeq" id="WP_105353150.1">
    <property type="nucleotide sequence ID" value="NZ_PUIB01000011.1"/>
</dbReference>
<reference evidence="4 5" key="1">
    <citation type="submission" date="2018-02" db="EMBL/GenBank/DDBJ databases">
        <title>Comparative genomes isolates from brazilian mangrove.</title>
        <authorList>
            <person name="Araujo J.E."/>
            <person name="Taketani R.G."/>
            <person name="Silva M.C.P."/>
            <person name="Loureco M.V."/>
            <person name="Andreote F.D."/>
        </authorList>
    </citation>
    <scope>NUCLEOTIDE SEQUENCE [LARGE SCALE GENOMIC DNA]</scope>
    <source>
        <strain evidence="4 5">NAP PRIS-MGV</strain>
    </source>
</reference>
<feature type="domain" description="DUF218" evidence="3">
    <location>
        <begin position="49"/>
        <end position="199"/>
    </location>
</feature>
<dbReference type="InterPro" id="IPR003848">
    <property type="entry name" value="DUF218"/>
</dbReference>
<dbReference type="Pfam" id="PF02698">
    <property type="entry name" value="DUF218"/>
    <property type="match status" value="1"/>
</dbReference>
<gene>
    <name evidence="4" type="ORF">C5Y98_08190</name>
</gene>
<evidence type="ECO:0000313" key="5">
    <source>
        <dbReference type="Proteomes" id="UP000239388"/>
    </source>
</evidence>
<evidence type="ECO:0000313" key="4">
    <source>
        <dbReference type="EMBL" id="PQO38054.1"/>
    </source>
</evidence>
<dbReference type="AlphaFoldDB" id="A0A2S8G1Q0"/>
<dbReference type="Proteomes" id="UP000239388">
    <property type="component" value="Unassembled WGS sequence"/>
</dbReference>
<evidence type="ECO:0000256" key="1">
    <source>
        <dbReference type="SAM" id="MobiDB-lite"/>
    </source>
</evidence>
<dbReference type="CDD" id="cd06259">
    <property type="entry name" value="YdcF-like"/>
    <property type="match status" value="1"/>
</dbReference>
<protein>
    <recommendedName>
        <fullName evidence="3">DUF218 domain-containing protein</fullName>
    </recommendedName>
</protein>
<dbReference type="InterPro" id="IPR014729">
    <property type="entry name" value="Rossmann-like_a/b/a_fold"/>
</dbReference>
<accession>A0A2S8G1Q0</accession>
<proteinExistence type="predicted"/>
<keyword evidence="2" id="KW-0812">Transmembrane</keyword>
<feature type="region of interest" description="Disordered" evidence="1">
    <location>
        <begin position="241"/>
        <end position="265"/>
    </location>
</feature>
<feature type="transmembrane region" description="Helical" evidence="2">
    <location>
        <begin position="212"/>
        <end position="230"/>
    </location>
</feature>
<keyword evidence="2" id="KW-0472">Membrane</keyword>
<sequence length="265" mass="29544">MKFLTAAKPWLQRAGIAIAVIALLYAARNPLLRAASHWLDVGQAPTKADYVFVLPGNEQTRPFVAAALIKKQYADGVLIPSNQITTEVFAGLEMPAQEKIKRAIVARGVEESKITLLDSATTSTWSDAKALAKFLSSHPDSTVLVVTDHFHTRRARWVFQQVAPNITSQLLYVSAPTDGWNQDDWWHSKAGIRYVTTEYLKLAFYLLRYGDLTTWLVILTVTLAFAFWRLGRFRTSKRHPADETTASTVAPEEPNSISKNLTPGC</sequence>
<name>A0A2S8G1Q0_9BACT</name>
<feature type="compositionally biased region" description="Polar residues" evidence="1">
    <location>
        <begin position="255"/>
        <end position="265"/>
    </location>
</feature>
<keyword evidence="2" id="KW-1133">Transmembrane helix</keyword>
<evidence type="ECO:0000259" key="3">
    <source>
        <dbReference type="Pfam" id="PF02698"/>
    </source>
</evidence>
<dbReference type="EMBL" id="PUIB01000011">
    <property type="protein sequence ID" value="PQO38054.1"/>
    <property type="molecule type" value="Genomic_DNA"/>
</dbReference>
<dbReference type="OrthoDB" id="287903at2"/>
<dbReference type="Gene3D" id="3.40.50.620">
    <property type="entry name" value="HUPs"/>
    <property type="match status" value="1"/>
</dbReference>
<evidence type="ECO:0000256" key="2">
    <source>
        <dbReference type="SAM" id="Phobius"/>
    </source>
</evidence>
<organism evidence="4 5">
    <name type="scientific">Blastopirellula marina</name>
    <dbReference type="NCBI Taxonomy" id="124"/>
    <lineage>
        <taxon>Bacteria</taxon>
        <taxon>Pseudomonadati</taxon>
        <taxon>Planctomycetota</taxon>
        <taxon>Planctomycetia</taxon>
        <taxon>Pirellulales</taxon>
        <taxon>Pirellulaceae</taxon>
        <taxon>Blastopirellula</taxon>
    </lineage>
</organism>